<evidence type="ECO:0000313" key="2">
    <source>
        <dbReference type="EMBL" id="KAF5341456.1"/>
    </source>
</evidence>
<evidence type="ECO:0000313" key="3">
    <source>
        <dbReference type="Proteomes" id="UP000559256"/>
    </source>
</evidence>
<dbReference type="Proteomes" id="UP000559256">
    <property type="component" value="Unassembled WGS sequence"/>
</dbReference>
<dbReference type="AlphaFoldDB" id="A0A8H5FLS2"/>
<comment type="caution">
    <text evidence="2">The sequence shown here is derived from an EMBL/GenBank/DDBJ whole genome shotgun (WGS) entry which is preliminary data.</text>
</comment>
<dbReference type="EMBL" id="JAACJM010000164">
    <property type="protein sequence ID" value="KAF5341456.1"/>
    <property type="molecule type" value="Genomic_DNA"/>
</dbReference>
<protein>
    <submittedName>
        <fullName evidence="2">Uncharacterized protein</fullName>
    </submittedName>
</protein>
<sequence length="208" mass="22918">MLVLVTSVACWSKSIDAIKTSTFLSTPLRSSLLHTSRTQRCFSCGSSKLRFTLRRANPSLTARLGIPSTEDVGRSENGYGEEKGKECGSGLEYRCECMRKDAEEPGRGGGGVYHPSWDQELKALRRAGHLNYQHHLIRLYSPSLSSTPPSSYSFHRLLLLPLVISGLPGPRVPKPYTTATQDEDFGTKGSMSHRESAGIDDKVDHFTS</sequence>
<name>A0A8H5FLS2_9AGAR</name>
<organism evidence="2 3">
    <name type="scientific">Tetrapyrgos nigripes</name>
    <dbReference type="NCBI Taxonomy" id="182062"/>
    <lineage>
        <taxon>Eukaryota</taxon>
        <taxon>Fungi</taxon>
        <taxon>Dikarya</taxon>
        <taxon>Basidiomycota</taxon>
        <taxon>Agaricomycotina</taxon>
        <taxon>Agaricomycetes</taxon>
        <taxon>Agaricomycetidae</taxon>
        <taxon>Agaricales</taxon>
        <taxon>Marasmiineae</taxon>
        <taxon>Marasmiaceae</taxon>
        <taxon>Tetrapyrgos</taxon>
    </lineage>
</organism>
<accession>A0A8H5FLS2</accession>
<proteinExistence type="predicted"/>
<keyword evidence="3" id="KW-1185">Reference proteome</keyword>
<feature type="region of interest" description="Disordered" evidence="1">
    <location>
        <begin position="173"/>
        <end position="208"/>
    </location>
</feature>
<gene>
    <name evidence="2" type="ORF">D9758_014755</name>
</gene>
<reference evidence="2 3" key="1">
    <citation type="journal article" date="2020" name="ISME J.">
        <title>Uncovering the hidden diversity of litter-decomposition mechanisms in mushroom-forming fungi.</title>
        <authorList>
            <person name="Floudas D."/>
            <person name="Bentzer J."/>
            <person name="Ahren D."/>
            <person name="Johansson T."/>
            <person name="Persson P."/>
            <person name="Tunlid A."/>
        </authorList>
    </citation>
    <scope>NUCLEOTIDE SEQUENCE [LARGE SCALE GENOMIC DNA]</scope>
    <source>
        <strain evidence="2 3">CBS 291.85</strain>
    </source>
</reference>
<feature type="compositionally biased region" description="Basic and acidic residues" evidence="1">
    <location>
        <begin position="192"/>
        <end position="208"/>
    </location>
</feature>
<evidence type="ECO:0000256" key="1">
    <source>
        <dbReference type="SAM" id="MobiDB-lite"/>
    </source>
</evidence>